<reference evidence="7" key="1">
    <citation type="submission" date="2020-10" db="EMBL/GenBank/DDBJ databases">
        <authorList>
            <person name="Castelo-Branco R."/>
            <person name="Eusebio N."/>
            <person name="Adriana R."/>
            <person name="Vieira A."/>
            <person name="Brugerolle De Fraissinette N."/>
            <person name="Rezende De Castro R."/>
            <person name="Schneider M.P."/>
            <person name="Vasconcelos V."/>
            <person name="Leao P.N."/>
        </authorList>
    </citation>
    <scope>NUCLEOTIDE SEQUENCE</scope>
    <source>
        <strain evidence="7">LEGE 07157</strain>
    </source>
</reference>
<evidence type="ECO:0000313" key="7">
    <source>
        <dbReference type="EMBL" id="MBE9118853.1"/>
    </source>
</evidence>
<dbReference type="RefSeq" id="WP_194031949.1">
    <property type="nucleotide sequence ID" value="NZ_JADEWZ010000064.1"/>
</dbReference>
<evidence type="ECO:0000256" key="1">
    <source>
        <dbReference type="ARBA" id="ARBA00004651"/>
    </source>
</evidence>
<proteinExistence type="predicted"/>
<dbReference type="GO" id="GO:0005886">
    <property type="term" value="C:plasma membrane"/>
    <property type="evidence" value="ECO:0007669"/>
    <property type="project" value="UniProtKB-SubCell"/>
</dbReference>
<accession>A0A8J7E0I0</accession>
<dbReference type="AlphaFoldDB" id="A0A8J7E0I0"/>
<keyword evidence="2" id="KW-1003">Cell membrane</keyword>
<keyword evidence="8" id="KW-1185">Reference proteome</keyword>
<evidence type="ECO:0000256" key="2">
    <source>
        <dbReference type="ARBA" id="ARBA00022475"/>
    </source>
</evidence>
<dbReference type="InterPro" id="IPR020948">
    <property type="entry name" value="P_starv_induced_PsiE-like"/>
</dbReference>
<name>A0A8J7E0I0_9CYAN</name>
<feature type="transmembrane region" description="Helical" evidence="6">
    <location>
        <begin position="20"/>
        <end position="41"/>
    </location>
</feature>
<evidence type="ECO:0000256" key="3">
    <source>
        <dbReference type="ARBA" id="ARBA00022692"/>
    </source>
</evidence>
<evidence type="ECO:0000256" key="4">
    <source>
        <dbReference type="ARBA" id="ARBA00022989"/>
    </source>
</evidence>
<evidence type="ECO:0000313" key="8">
    <source>
        <dbReference type="Proteomes" id="UP000654482"/>
    </source>
</evidence>
<evidence type="ECO:0000256" key="5">
    <source>
        <dbReference type="ARBA" id="ARBA00023136"/>
    </source>
</evidence>
<keyword evidence="3 6" id="KW-0812">Transmembrane</keyword>
<organism evidence="7 8">
    <name type="scientific">Lusitaniella coriacea LEGE 07157</name>
    <dbReference type="NCBI Taxonomy" id="945747"/>
    <lineage>
        <taxon>Bacteria</taxon>
        <taxon>Bacillati</taxon>
        <taxon>Cyanobacteriota</taxon>
        <taxon>Cyanophyceae</taxon>
        <taxon>Spirulinales</taxon>
        <taxon>Lusitaniellaceae</taxon>
        <taxon>Lusitaniella</taxon>
    </lineage>
</organism>
<keyword evidence="4 6" id="KW-1133">Transmembrane helix</keyword>
<dbReference type="Proteomes" id="UP000654482">
    <property type="component" value="Unassembled WGS sequence"/>
</dbReference>
<comment type="caution">
    <text evidence="7">The sequence shown here is derived from an EMBL/GenBank/DDBJ whole genome shotgun (WGS) entry which is preliminary data.</text>
</comment>
<comment type="subcellular location">
    <subcellularLocation>
        <location evidence="1">Cell membrane</location>
        <topology evidence="1">Multi-pass membrane protein</topology>
    </subcellularLocation>
</comment>
<dbReference type="Pfam" id="PF06146">
    <property type="entry name" value="PsiE"/>
    <property type="match status" value="1"/>
</dbReference>
<gene>
    <name evidence="7" type="ORF">IQ249_23470</name>
</gene>
<feature type="transmembrane region" description="Helical" evidence="6">
    <location>
        <begin position="47"/>
        <end position="67"/>
    </location>
</feature>
<protein>
    <submittedName>
        <fullName evidence="7">Phosphate-starvation-inducible PsiE family protein</fullName>
    </submittedName>
</protein>
<keyword evidence="5 6" id="KW-0472">Membrane</keyword>
<evidence type="ECO:0000256" key="6">
    <source>
        <dbReference type="SAM" id="Phobius"/>
    </source>
</evidence>
<feature type="transmembrane region" description="Helical" evidence="6">
    <location>
        <begin position="74"/>
        <end position="91"/>
    </location>
</feature>
<dbReference type="EMBL" id="JADEWZ010000064">
    <property type="protein sequence ID" value="MBE9118853.1"/>
    <property type="molecule type" value="Genomic_DNA"/>
</dbReference>
<sequence length="157" mass="18221">MLPFKKFLYKFFRTGKDKNFLLVVEHIEILIAKFLSILMLLVTLFAIFELCVFLFKSLFFHSFITFFETPQSKLFEAFGLFLNVLIALEILENITVYLRDHDVPYELVLATSLIAVSRKIIIFDLEKKDAMDLIALGVAVLSLSVSYFILSIKNKHK</sequence>
<feature type="transmembrane region" description="Helical" evidence="6">
    <location>
        <begin position="133"/>
        <end position="152"/>
    </location>
</feature>